<sequence>MRPSPGRERHAAIAGARGMRASPGREAYGHRQGARHADVVKARGMQTSSGREACGHRQRETSVGPRARKDGGQPCMVLLDRVSEGQLNERLMNVVRSDLGIQRQAMT</sequence>
<evidence type="ECO:0000256" key="1">
    <source>
        <dbReference type="SAM" id="MobiDB-lite"/>
    </source>
</evidence>
<organism evidence="2 3">
    <name type="scientific">Phaseolus coccineus</name>
    <name type="common">Scarlet runner bean</name>
    <name type="synonym">Phaseolus multiflorus</name>
    <dbReference type="NCBI Taxonomy" id="3886"/>
    <lineage>
        <taxon>Eukaryota</taxon>
        <taxon>Viridiplantae</taxon>
        <taxon>Streptophyta</taxon>
        <taxon>Embryophyta</taxon>
        <taxon>Tracheophyta</taxon>
        <taxon>Spermatophyta</taxon>
        <taxon>Magnoliopsida</taxon>
        <taxon>eudicotyledons</taxon>
        <taxon>Gunneridae</taxon>
        <taxon>Pentapetalae</taxon>
        <taxon>rosids</taxon>
        <taxon>fabids</taxon>
        <taxon>Fabales</taxon>
        <taxon>Fabaceae</taxon>
        <taxon>Papilionoideae</taxon>
        <taxon>50 kb inversion clade</taxon>
        <taxon>NPAAA clade</taxon>
        <taxon>indigoferoid/millettioid clade</taxon>
        <taxon>Phaseoleae</taxon>
        <taxon>Phaseolus</taxon>
    </lineage>
</organism>
<accession>A0AAN9RNF0</accession>
<dbReference type="Proteomes" id="UP001374584">
    <property type="component" value="Unassembled WGS sequence"/>
</dbReference>
<keyword evidence="3" id="KW-1185">Reference proteome</keyword>
<feature type="region of interest" description="Disordered" evidence="1">
    <location>
        <begin position="1"/>
        <end position="72"/>
    </location>
</feature>
<comment type="caution">
    <text evidence="2">The sequence shown here is derived from an EMBL/GenBank/DDBJ whole genome shotgun (WGS) entry which is preliminary data.</text>
</comment>
<reference evidence="2 3" key="1">
    <citation type="submission" date="2024-01" db="EMBL/GenBank/DDBJ databases">
        <title>The genomes of 5 underutilized Papilionoideae crops provide insights into root nodulation and disease resistanc.</title>
        <authorList>
            <person name="Jiang F."/>
        </authorList>
    </citation>
    <scope>NUCLEOTIDE SEQUENCE [LARGE SCALE GENOMIC DNA]</scope>
    <source>
        <strain evidence="2">JINMINGXINNONG_FW02</strain>
        <tissue evidence="2">Leaves</tissue>
    </source>
</reference>
<name>A0AAN9RNF0_PHACN</name>
<feature type="compositionally biased region" description="Basic and acidic residues" evidence="1">
    <location>
        <begin position="1"/>
        <end position="11"/>
    </location>
</feature>
<dbReference type="AlphaFoldDB" id="A0AAN9RNF0"/>
<dbReference type="EMBL" id="JAYMYR010000002">
    <property type="protein sequence ID" value="KAK7377777.1"/>
    <property type="molecule type" value="Genomic_DNA"/>
</dbReference>
<proteinExistence type="predicted"/>
<evidence type="ECO:0000313" key="3">
    <source>
        <dbReference type="Proteomes" id="UP001374584"/>
    </source>
</evidence>
<gene>
    <name evidence="2" type="ORF">VNO80_03209</name>
</gene>
<protein>
    <submittedName>
        <fullName evidence="2">Uncharacterized protein</fullName>
    </submittedName>
</protein>
<evidence type="ECO:0000313" key="2">
    <source>
        <dbReference type="EMBL" id="KAK7377777.1"/>
    </source>
</evidence>